<evidence type="ECO:0000313" key="4">
    <source>
        <dbReference type="Proteomes" id="UP000886632"/>
    </source>
</evidence>
<gene>
    <name evidence="3" type="ORF">IPP00_00275</name>
</gene>
<feature type="transmembrane region" description="Helical" evidence="2">
    <location>
        <begin position="46"/>
        <end position="69"/>
    </location>
</feature>
<keyword evidence="2" id="KW-1133">Transmembrane helix</keyword>
<dbReference type="AlphaFoldDB" id="A0A9D7Y013"/>
<feature type="transmembrane region" description="Helical" evidence="2">
    <location>
        <begin position="6"/>
        <end position="26"/>
    </location>
</feature>
<accession>A0A9D7Y013</accession>
<keyword evidence="2" id="KW-0472">Membrane</keyword>
<evidence type="ECO:0000313" key="3">
    <source>
        <dbReference type="EMBL" id="MBL0002491.1"/>
    </source>
</evidence>
<sequence length="146" mass="15383">MKNDSGAYVLIFLLWAATAAFSIFVLRKYPANQVRTSGGRIARTIVITFGLLPCFGLSWMACIGGFIAFRLLEGRAASLEVKDLPASFGPAKLDAPRSSPRSSANPFMPTGDGASPATEADSSRQTEGAEGTNDKGPGKPANNPFL</sequence>
<comment type="caution">
    <text evidence="3">The sequence shown here is derived from an EMBL/GenBank/DDBJ whole genome shotgun (WGS) entry which is preliminary data.</text>
</comment>
<reference evidence="3" key="1">
    <citation type="submission" date="2020-10" db="EMBL/GenBank/DDBJ databases">
        <title>Connecting structure to function with the recovery of over 1000 high-quality activated sludge metagenome-assembled genomes encoding full-length rRNA genes using long-read sequencing.</title>
        <authorList>
            <person name="Singleton C.M."/>
            <person name="Petriglieri F."/>
            <person name="Kristensen J.M."/>
            <person name="Kirkegaard R.H."/>
            <person name="Michaelsen T.Y."/>
            <person name="Andersen M.H."/>
            <person name="Karst S.M."/>
            <person name="Dueholm M.S."/>
            <person name="Nielsen P.H."/>
            <person name="Albertsen M."/>
        </authorList>
    </citation>
    <scope>NUCLEOTIDE SEQUENCE</scope>
    <source>
        <strain evidence="3">Ribe_18-Q3-R11-54_MAXAC.001</strain>
    </source>
</reference>
<dbReference type="EMBL" id="JADKGK010000004">
    <property type="protein sequence ID" value="MBL0002491.1"/>
    <property type="molecule type" value="Genomic_DNA"/>
</dbReference>
<organism evidence="3 4">
    <name type="scientific">Candidatus Phosphoribacter hodrii</name>
    <dbReference type="NCBI Taxonomy" id="2953743"/>
    <lineage>
        <taxon>Bacteria</taxon>
        <taxon>Bacillati</taxon>
        <taxon>Actinomycetota</taxon>
        <taxon>Actinomycetes</taxon>
        <taxon>Micrococcales</taxon>
        <taxon>Dermatophilaceae</taxon>
        <taxon>Candidatus Phosphoribacter</taxon>
    </lineage>
</organism>
<name>A0A9D7Y013_9MICO</name>
<evidence type="ECO:0000256" key="2">
    <source>
        <dbReference type="SAM" id="Phobius"/>
    </source>
</evidence>
<dbReference type="Proteomes" id="UP000886632">
    <property type="component" value="Unassembled WGS sequence"/>
</dbReference>
<keyword evidence="2" id="KW-0812">Transmembrane</keyword>
<feature type="region of interest" description="Disordered" evidence="1">
    <location>
        <begin position="87"/>
        <end position="146"/>
    </location>
</feature>
<protein>
    <submittedName>
        <fullName evidence="3">Uncharacterized protein</fullName>
    </submittedName>
</protein>
<proteinExistence type="predicted"/>
<evidence type="ECO:0000256" key="1">
    <source>
        <dbReference type="SAM" id="MobiDB-lite"/>
    </source>
</evidence>